<gene>
    <name evidence="1" type="ORF">S01H1_73655</name>
</gene>
<feature type="non-terminal residue" evidence="1">
    <location>
        <position position="53"/>
    </location>
</feature>
<reference evidence="1" key="1">
    <citation type="journal article" date="2014" name="Front. Microbiol.">
        <title>High frequency of phylogenetically diverse reductive dehalogenase-homologous genes in deep subseafloor sedimentary metagenomes.</title>
        <authorList>
            <person name="Kawai M."/>
            <person name="Futagami T."/>
            <person name="Toyoda A."/>
            <person name="Takaki Y."/>
            <person name="Nishi S."/>
            <person name="Hori S."/>
            <person name="Arai W."/>
            <person name="Tsubouchi T."/>
            <person name="Morono Y."/>
            <person name="Uchiyama I."/>
            <person name="Ito T."/>
            <person name="Fujiyama A."/>
            <person name="Inagaki F."/>
            <person name="Takami H."/>
        </authorList>
    </citation>
    <scope>NUCLEOTIDE SEQUENCE</scope>
    <source>
        <strain evidence="1">Expedition CK06-06</strain>
    </source>
</reference>
<dbReference type="EMBL" id="BARS01049227">
    <property type="protein sequence ID" value="GAG30665.1"/>
    <property type="molecule type" value="Genomic_DNA"/>
</dbReference>
<dbReference type="AlphaFoldDB" id="X0WJ19"/>
<organism evidence="1">
    <name type="scientific">marine sediment metagenome</name>
    <dbReference type="NCBI Taxonomy" id="412755"/>
    <lineage>
        <taxon>unclassified sequences</taxon>
        <taxon>metagenomes</taxon>
        <taxon>ecological metagenomes</taxon>
    </lineage>
</organism>
<evidence type="ECO:0008006" key="2">
    <source>
        <dbReference type="Google" id="ProtNLM"/>
    </source>
</evidence>
<proteinExistence type="predicted"/>
<dbReference type="InterPro" id="IPR035901">
    <property type="entry name" value="GIY-YIG_endonuc_sf"/>
</dbReference>
<sequence length="53" mass="6228">MKEHNQGRTPADRGRGPFSLVYKEEYPDHKSARLREKFLKSGAGREWIEKRLA</sequence>
<accession>X0WJ19</accession>
<dbReference type="Gene3D" id="3.40.1440.10">
    <property type="entry name" value="GIY-YIG endonuclease"/>
    <property type="match status" value="1"/>
</dbReference>
<name>X0WJ19_9ZZZZ</name>
<comment type="caution">
    <text evidence="1">The sequence shown here is derived from an EMBL/GenBank/DDBJ whole genome shotgun (WGS) entry which is preliminary data.</text>
</comment>
<protein>
    <recommendedName>
        <fullName evidence="2">GIY-YIG domain-containing protein</fullName>
    </recommendedName>
</protein>
<evidence type="ECO:0000313" key="1">
    <source>
        <dbReference type="EMBL" id="GAG30665.1"/>
    </source>
</evidence>